<dbReference type="Gene3D" id="1.10.3210.10">
    <property type="entry name" value="Hypothetical protein af1432"/>
    <property type="match status" value="1"/>
</dbReference>
<dbReference type="AlphaFoldDB" id="B6GCI8"/>
<dbReference type="eggNOG" id="COG0232">
    <property type="taxonomic scope" value="Bacteria"/>
</dbReference>
<keyword evidence="3" id="KW-1185">Reference proteome</keyword>
<dbReference type="SMART" id="SM00471">
    <property type="entry name" value="HDc"/>
    <property type="match status" value="1"/>
</dbReference>
<proteinExistence type="predicted"/>
<evidence type="ECO:0000313" key="3">
    <source>
        <dbReference type="Proteomes" id="UP000003560"/>
    </source>
</evidence>
<dbReference type="GO" id="GO:0008832">
    <property type="term" value="F:dGTPase activity"/>
    <property type="evidence" value="ECO:0007669"/>
    <property type="project" value="UniProtKB-EC"/>
</dbReference>
<dbReference type="Pfam" id="PF01966">
    <property type="entry name" value="HD"/>
    <property type="match status" value="1"/>
</dbReference>
<feature type="domain" description="HD" evidence="1">
    <location>
        <begin position="128"/>
        <end position="236"/>
    </location>
</feature>
<accession>B6GCI8</accession>
<dbReference type="InterPro" id="IPR003607">
    <property type="entry name" value="HD/PDEase_dom"/>
</dbReference>
<dbReference type="CDD" id="cd00077">
    <property type="entry name" value="HDc"/>
    <property type="match status" value="1"/>
</dbReference>
<organism evidence="2 3">
    <name type="scientific">Collinsella stercoris DSM 13279</name>
    <dbReference type="NCBI Taxonomy" id="445975"/>
    <lineage>
        <taxon>Bacteria</taxon>
        <taxon>Bacillati</taxon>
        <taxon>Actinomycetota</taxon>
        <taxon>Coriobacteriia</taxon>
        <taxon>Coriobacteriales</taxon>
        <taxon>Coriobacteriaceae</taxon>
        <taxon>Collinsella</taxon>
    </lineage>
</organism>
<gene>
    <name evidence="2" type="ORF">COLSTE_01811</name>
</gene>
<dbReference type="InterPro" id="IPR006674">
    <property type="entry name" value="HD_domain"/>
</dbReference>
<reference evidence="2 3" key="2">
    <citation type="submission" date="2008-10" db="EMBL/GenBank/DDBJ databases">
        <authorList>
            <person name="Fulton L."/>
            <person name="Clifton S."/>
            <person name="Fulton B."/>
            <person name="Xu J."/>
            <person name="Minx P."/>
            <person name="Pepin K.H."/>
            <person name="Johnson M."/>
            <person name="Thiruvilangam P."/>
            <person name="Bhonagiri V."/>
            <person name="Nash W.E."/>
            <person name="Mardis E.R."/>
            <person name="Wilson R.K."/>
        </authorList>
    </citation>
    <scope>NUCLEOTIDE SEQUENCE [LARGE SCALE GENOMIC DNA]</scope>
    <source>
        <strain evidence="2 3">DSM 13279</strain>
    </source>
</reference>
<dbReference type="STRING" id="445975.COLSTE_01811"/>
<dbReference type="SUPFAM" id="SSF109604">
    <property type="entry name" value="HD-domain/PDEase-like"/>
    <property type="match status" value="1"/>
</dbReference>
<dbReference type="EMBL" id="ABXJ01000105">
    <property type="protein sequence ID" value="EEA90019.1"/>
    <property type="molecule type" value="Genomic_DNA"/>
</dbReference>
<evidence type="ECO:0000259" key="1">
    <source>
        <dbReference type="PROSITE" id="PS51831"/>
    </source>
</evidence>
<dbReference type="HOGENOM" id="CLU_028163_1_1_11"/>
<reference evidence="2 3" key="1">
    <citation type="submission" date="2008-10" db="EMBL/GenBank/DDBJ databases">
        <title>Draft genome sequence of Collinsella stercoris (DSM 13279).</title>
        <authorList>
            <person name="Sudarsanam P."/>
            <person name="Ley R."/>
            <person name="Guruge J."/>
            <person name="Turnbaugh P.J."/>
            <person name="Mahowald M."/>
            <person name="Liep D."/>
            <person name="Gordon J."/>
        </authorList>
    </citation>
    <scope>NUCLEOTIDE SEQUENCE [LARGE SCALE GENOMIC DNA]</scope>
    <source>
        <strain evidence="2 3">DSM 13279</strain>
    </source>
</reference>
<protein>
    <submittedName>
        <fullName evidence="2">Putative dGTPase</fullName>
        <ecNumber evidence="2">3.1.5.1</ecNumber>
    </submittedName>
</protein>
<dbReference type="PROSITE" id="PS51831">
    <property type="entry name" value="HD"/>
    <property type="match status" value="1"/>
</dbReference>
<name>B6GCI8_9ACTN</name>
<keyword evidence="2" id="KW-0378">Hydrolase</keyword>
<comment type="caution">
    <text evidence="2">The sequence shown here is derived from an EMBL/GenBank/DDBJ whole genome shotgun (WGS) entry which is preliminary data.</text>
</comment>
<dbReference type="Proteomes" id="UP000003560">
    <property type="component" value="Unassembled WGS sequence"/>
</dbReference>
<evidence type="ECO:0000313" key="2">
    <source>
        <dbReference type="EMBL" id="EEA90019.1"/>
    </source>
</evidence>
<dbReference type="EC" id="3.1.5.1" evidence="2"/>
<sequence length="442" mass="50754">MSGRDGMMVARDDRMRGTDMTNAHPAIECPPHTDGNALRDRLLAMPDTLSDALVARMEADRAAGWVNPYRTSDSEAIRREPRAGDAGSIWRPSYVRDTEKILHLPAYNRYNGKTQVFSFRSNDDLSRRGLHVQLVARIARDIGRALGLNCDLIEAIGLGHDLGHTPFGHAGESHLNDIYRARTGRSFFHNVHSVRVLDTLYGRNLSLQTLDGVLCHNGEYEQRVFELSHMDTFEQFDRVMEDCYTHDFDYVKTLRPMTLEACVVRISDIIAYVGRDRQDAIEAGLLAEDAFEDGLGGRYNSWILTRASIDIVEHSYGKDRIEMSEELFREIRRAKRENYQKIYHSTGIEEEQSAMMARAFNLMYEHFLGDLKAHDESSFIFRHHIARIDKALSHYGGSYDWERDLDMTVVDYIASMTDGYFTELACTLFPELRFPQRTYINE</sequence>